<evidence type="ECO:0000313" key="11">
    <source>
        <dbReference type="EMBL" id="PYI19173.1"/>
    </source>
</evidence>
<protein>
    <recommendedName>
        <fullName evidence="10">C2H2-type domain-containing protein</fullName>
    </recommendedName>
</protein>
<feature type="compositionally biased region" description="Polar residues" evidence="9">
    <location>
        <begin position="143"/>
        <end position="156"/>
    </location>
</feature>
<keyword evidence="12" id="KW-1185">Reference proteome</keyword>
<dbReference type="Gene3D" id="3.30.160.60">
    <property type="entry name" value="Classic Zinc Finger"/>
    <property type="match status" value="1"/>
</dbReference>
<feature type="compositionally biased region" description="Polar residues" evidence="9">
    <location>
        <begin position="23"/>
        <end position="33"/>
    </location>
</feature>
<sequence length="851" mass="95638">MRASRHNALWEESNDILRGINGSRATPTSSQKHTSADGLTPPAICLDSSASLMGFQFGSDSAVPPPHLTSILGRYFPYHDPASPPLAQSLESSQYPLARFPADQDVWTPLQVTALPTHAGSRMCPPMGASQQWSGLDRRLSTGHYSTPSEADSQYASLHPSESGYSTQSCTTRSVAASYALDSACSPYSAPFELEQDERLSVLDLNTASYGDPIDVLERMQSPSLLGPDAIKCDYSDCQWTGKCPSDKRKHEARHKKLFKCDEPGCTRKDGFGTINDLARHKKCVHKQEPERGPKVVYMCFGVKCPRKNKRWPRLDNFRQHLTRMHNDEDAEELLRKSQEWYEDCFKPQVMGSSLMDHLSEASSPQMEDMIDESRNKSEDPQVSPSLPYARARVELDTITPDSVRDEQSRPSLSHATLKSAHRGPQAVELPPLNSLSFDGSPSPRTTFAAQSDISRGGKRDDMVAEAAMNLITAMTKSMTIVQQRQGQHSEDAESAAEQKAELVKLKREILQTILTTALGMLNQSSEPYPHSHQLQEGSSAVHPDQRKWIQCEFCSKKTRLRCEMKKHQKRHERPYSCTSSHCNKTFGSKEDWKRHENSQHFHSRSWRCTLPDATKEGLPCARLFYRQQTYIQHLKKQHEMDAEDEVRAALSDSRISRDGRASFWCGFCRKDVPLGPGLEAWNERFDHIDTEHYKKGERIEDWVLSSDQLTGNRELHGGNETMSADVGCESEPAIDEHSGGDCAHSHGRPKEGEYLFSHHDQMLLDDDDEPARKRPTAQSRGPLLSTSPQSRLSYRLRNTRKRKYSVLHPAPNVSPGEALMAGCATPEPPYIDRYSGSYSMDSQSQPQHTL</sequence>
<proteinExistence type="predicted"/>
<feature type="region of interest" description="Disordered" evidence="9">
    <location>
        <begin position="766"/>
        <end position="851"/>
    </location>
</feature>
<feature type="region of interest" description="Disordered" evidence="9">
    <location>
        <begin position="359"/>
        <end position="385"/>
    </location>
</feature>
<evidence type="ECO:0000256" key="4">
    <source>
        <dbReference type="ARBA" id="ARBA00022833"/>
    </source>
</evidence>
<name>A0A2V5HD41_ASPV1</name>
<evidence type="ECO:0000256" key="6">
    <source>
        <dbReference type="ARBA" id="ARBA00023163"/>
    </source>
</evidence>
<dbReference type="OMA" id="VHNKEPE"/>
<evidence type="ECO:0000256" key="8">
    <source>
        <dbReference type="PROSITE-ProRule" id="PRU00042"/>
    </source>
</evidence>
<evidence type="ECO:0000256" key="3">
    <source>
        <dbReference type="ARBA" id="ARBA00022771"/>
    </source>
</evidence>
<keyword evidence="6" id="KW-0804">Transcription</keyword>
<feature type="region of interest" description="Disordered" evidence="9">
    <location>
        <begin position="399"/>
        <end position="445"/>
    </location>
</feature>
<dbReference type="GO" id="GO:0008270">
    <property type="term" value="F:zinc ion binding"/>
    <property type="evidence" value="ECO:0007669"/>
    <property type="project" value="UniProtKB-KW"/>
</dbReference>
<keyword evidence="7" id="KW-0539">Nucleus</keyword>
<dbReference type="Proteomes" id="UP000249829">
    <property type="component" value="Unassembled WGS sequence"/>
</dbReference>
<keyword evidence="3 8" id="KW-0863">Zinc-finger</keyword>
<dbReference type="PROSITE" id="PS50157">
    <property type="entry name" value="ZINC_FINGER_C2H2_2"/>
    <property type="match status" value="1"/>
</dbReference>
<dbReference type="SMART" id="SM00355">
    <property type="entry name" value="ZnF_C2H2"/>
    <property type="match status" value="6"/>
</dbReference>
<feature type="region of interest" description="Disordered" evidence="9">
    <location>
        <begin position="20"/>
        <end position="39"/>
    </location>
</feature>
<feature type="region of interest" description="Disordered" evidence="9">
    <location>
        <begin position="725"/>
        <end position="753"/>
    </location>
</feature>
<comment type="subcellular location">
    <subcellularLocation>
        <location evidence="1">Nucleus</location>
    </subcellularLocation>
</comment>
<gene>
    <name evidence="11" type="ORF">BO99DRAFT_432912</name>
</gene>
<keyword evidence="4" id="KW-0862">Zinc</keyword>
<dbReference type="GO" id="GO:0005634">
    <property type="term" value="C:nucleus"/>
    <property type="evidence" value="ECO:0007669"/>
    <property type="project" value="UniProtKB-SubCell"/>
</dbReference>
<evidence type="ECO:0000259" key="10">
    <source>
        <dbReference type="PROSITE" id="PS50157"/>
    </source>
</evidence>
<feature type="domain" description="C2H2-type" evidence="10">
    <location>
        <begin position="576"/>
        <end position="606"/>
    </location>
</feature>
<dbReference type="PANTHER" id="PTHR46179:SF13">
    <property type="entry name" value="C2H2-TYPE DOMAIN-CONTAINING PROTEIN"/>
    <property type="match status" value="1"/>
</dbReference>
<feature type="region of interest" description="Disordered" evidence="9">
    <location>
        <begin position="119"/>
        <end position="162"/>
    </location>
</feature>
<dbReference type="AlphaFoldDB" id="A0A2V5HD41"/>
<feature type="compositionally biased region" description="Polar residues" evidence="9">
    <location>
        <begin position="777"/>
        <end position="793"/>
    </location>
</feature>
<organism evidence="11 12">
    <name type="scientific">Aspergillus violaceofuscus (strain CBS 115571)</name>
    <dbReference type="NCBI Taxonomy" id="1450538"/>
    <lineage>
        <taxon>Eukaryota</taxon>
        <taxon>Fungi</taxon>
        <taxon>Dikarya</taxon>
        <taxon>Ascomycota</taxon>
        <taxon>Pezizomycotina</taxon>
        <taxon>Eurotiomycetes</taxon>
        <taxon>Eurotiomycetidae</taxon>
        <taxon>Eurotiales</taxon>
        <taxon>Aspergillaceae</taxon>
        <taxon>Aspergillus</taxon>
    </lineage>
</organism>
<dbReference type="GO" id="GO:0006357">
    <property type="term" value="P:regulation of transcription by RNA polymerase II"/>
    <property type="evidence" value="ECO:0007669"/>
    <property type="project" value="TreeGrafter"/>
</dbReference>
<feature type="compositionally biased region" description="Polar residues" evidence="9">
    <location>
        <begin position="434"/>
        <end position="445"/>
    </location>
</feature>
<reference evidence="11 12" key="1">
    <citation type="submission" date="2018-02" db="EMBL/GenBank/DDBJ databases">
        <title>The genomes of Aspergillus section Nigri reveals drivers in fungal speciation.</title>
        <authorList>
            <consortium name="DOE Joint Genome Institute"/>
            <person name="Vesth T.C."/>
            <person name="Nybo J."/>
            <person name="Theobald S."/>
            <person name="Brandl J."/>
            <person name="Frisvad J.C."/>
            <person name="Nielsen K.F."/>
            <person name="Lyhne E.K."/>
            <person name="Kogle M.E."/>
            <person name="Kuo A."/>
            <person name="Riley R."/>
            <person name="Clum A."/>
            <person name="Nolan M."/>
            <person name="Lipzen A."/>
            <person name="Salamov A."/>
            <person name="Henrissat B."/>
            <person name="Wiebenga A."/>
            <person name="De vries R.P."/>
            <person name="Grigoriev I.V."/>
            <person name="Mortensen U.H."/>
            <person name="Andersen M.R."/>
            <person name="Baker S.E."/>
        </authorList>
    </citation>
    <scope>NUCLEOTIDE SEQUENCE [LARGE SCALE GENOMIC DNA]</scope>
    <source>
        <strain evidence="11 12">CBS 115571</strain>
    </source>
</reference>
<evidence type="ECO:0000256" key="2">
    <source>
        <dbReference type="ARBA" id="ARBA00022723"/>
    </source>
</evidence>
<evidence type="ECO:0000256" key="7">
    <source>
        <dbReference type="ARBA" id="ARBA00023242"/>
    </source>
</evidence>
<dbReference type="InterPro" id="IPR051061">
    <property type="entry name" value="Zinc_finger_trans_reg"/>
</dbReference>
<evidence type="ECO:0000256" key="5">
    <source>
        <dbReference type="ARBA" id="ARBA00023015"/>
    </source>
</evidence>
<dbReference type="STRING" id="1450538.A0A2V5HD41"/>
<keyword evidence="5" id="KW-0805">Transcription regulation</keyword>
<evidence type="ECO:0000313" key="12">
    <source>
        <dbReference type="Proteomes" id="UP000249829"/>
    </source>
</evidence>
<accession>A0A2V5HD41</accession>
<dbReference type="InterPro" id="IPR013087">
    <property type="entry name" value="Znf_C2H2_type"/>
</dbReference>
<evidence type="ECO:0000256" key="1">
    <source>
        <dbReference type="ARBA" id="ARBA00004123"/>
    </source>
</evidence>
<dbReference type="PANTHER" id="PTHR46179">
    <property type="entry name" value="ZINC FINGER PROTEIN"/>
    <property type="match status" value="1"/>
</dbReference>
<evidence type="ECO:0000256" key="9">
    <source>
        <dbReference type="SAM" id="MobiDB-lite"/>
    </source>
</evidence>
<dbReference type="PROSITE" id="PS00028">
    <property type="entry name" value="ZINC_FINGER_C2H2_1"/>
    <property type="match status" value="1"/>
</dbReference>
<feature type="compositionally biased region" description="Polar residues" evidence="9">
    <location>
        <begin position="837"/>
        <end position="851"/>
    </location>
</feature>
<keyword evidence="2" id="KW-0479">Metal-binding</keyword>
<dbReference type="EMBL" id="KZ825137">
    <property type="protein sequence ID" value="PYI19173.1"/>
    <property type="molecule type" value="Genomic_DNA"/>
</dbReference>